<feature type="transmembrane region" description="Helical" evidence="12">
    <location>
        <begin position="989"/>
        <end position="1006"/>
    </location>
</feature>
<dbReference type="PANTHER" id="PTHR15495:SF7">
    <property type="entry name" value="GPI INOSITOL-DEACYLASE"/>
    <property type="match status" value="1"/>
</dbReference>
<comment type="similarity">
    <text evidence="3 12">Belongs to the GPI inositol-deacylase family.</text>
</comment>
<dbReference type="GO" id="GO:0006888">
    <property type="term" value="P:endoplasmic reticulum to Golgi vesicle-mediated transport"/>
    <property type="evidence" value="ECO:0007669"/>
    <property type="project" value="TreeGrafter"/>
</dbReference>
<dbReference type="Proteomes" id="UP000799302">
    <property type="component" value="Unassembled WGS sequence"/>
</dbReference>
<evidence type="ECO:0000256" key="12">
    <source>
        <dbReference type="RuleBase" id="RU365011"/>
    </source>
</evidence>
<evidence type="ECO:0000259" key="13">
    <source>
        <dbReference type="Pfam" id="PF07819"/>
    </source>
</evidence>
<name>A0A6A6UB24_9PEZI</name>
<evidence type="ECO:0000256" key="8">
    <source>
        <dbReference type="ARBA" id="ARBA00022824"/>
    </source>
</evidence>
<dbReference type="GO" id="GO:0050185">
    <property type="term" value="F:phosphatidylinositol deacylase activity"/>
    <property type="evidence" value="ECO:0007669"/>
    <property type="project" value="TreeGrafter"/>
</dbReference>
<feature type="domain" description="GPI inositol-deacylase transmembrane" evidence="14">
    <location>
        <begin position="683"/>
        <end position="1003"/>
    </location>
</feature>
<dbReference type="SUPFAM" id="SSF53474">
    <property type="entry name" value="alpha/beta-Hydrolases"/>
    <property type="match status" value="1"/>
</dbReference>
<dbReference type="InterPro" id="IPR039529">
    <property type="entry name" value="PGAP1/BST1"/>
</dbReference>
<keyword evidence="5 12" id="KW-0813">Transport</keyword>
<organism evidence="15 16">
    <name type="scientific">Microthyrium microscopicum</name>
    <dbReference type="NCBI Taxonomy" id="703497"/>
    <lineage>
        <taxon>Eukaryota</taxon>
        <taxon>Fungi</taxon>
        <taxon>Dikarya</taxon>
        <taxon>Ascomycota</taxon>
        <taxon>Pezizomycotina</taxon>
        <taxon>Dothideomycetes</taxon>
        <taxon>Dothideomycetes incertae sedis</taxon>
        <taxon>Microthyriales</taxon>
        <taxon>Microthyriaceae</taxon>
        <taxon>Microthyrium</taxon>
    </lineage>
</organism>
<dbReference type="Gene3D" id="3.40.50.1820">
    <property type="entry name" value="alpha/beta hydrolase"/>
    <property type="match status" value="1"/>
</dbReference>
<dbReference type="GO" id="GO:0005789">
    <property type="term" value="C:endoplasmic reticulum membrane"/>
    <property type="evidence" value="ECO:0007669"/>
    <property type="project" value="UniProtKB-SubCell"/>
</dbReference>
<evidence type="ECO:0000259" key="14">
    <source>
        <dbReference type="Pfam" id="PF25140"/>
    </source>
</evidence>
<dbReference type="EMBL" id="MU004236">
    <property type="protein sequence ID" value="KAF2668816.1"/>
    <property type="molecule type" value="Genomic_DNA"/>
</dbReference>
<evidence type="ECO:0000256" key="11">
    <source>
        <dbReference type="ARBA" id="ARBA00023136"/>
    </source>
</evidence>
<comment type="function">
    <text evidence="1 12">Involved in inositol deacylation of GPI-anchored proteins which plays important roles in the quality control and ER-associated degradation of GPI-anchored proteins.</text>
</comment>
<evidence type="ECO:0000256" key="5">
    <source>
        <dbReference type="ARBA" id="ARBA00022448"/>
    </source>
</evidence>
<dbReference type="Pfam" id="PF25140">
    <property type="entry name" value="PGAP1_TMD"/>
    <property type="match status" value="1"/>
</dbReference>
<evidence type="ECO:0000256" key="10">
    <source>
        <dbReference type="ARBA" id="ARBA00022989"/>
    </source>
</evidence>
<sequence>MAKRARLRNPWAMSWLSLGTLVTAVTLVLCLYQSFTLRQLDPKGGSMSYMASSFVNFGDFDTEHTRFATKYSLHLYRELGVDEDPRVKGVPVLFIPGNAGSYKQVRSLAAEAEYYFDQEIRHDSSALDAGKRALDFFTVDFNEDFTAFHGQTLLDQAEYLNDAIAYILSLYHNPEKSRKDPKLPDPSSVILVGHSMGGIVARTMLTMPNYQTNSVNTIITLSAPHARPPVTFDSQMVQTYKTINDYWRRSHSKEWGMDNPLWHVTLISIAGGGLDTIVPSDYASVSSLVPETHGFTVFTSSIPNVWTGMDHLAITWCDEFRKTVIRAIFDVLDVARPAQTKPRGERMRAFKTWFLTGLEDIAEKSLPHTEPKTLLTLEDGGNTMLAQGERLVIRALGHQSGTKAYFLPVPPQGTSEGRKFTMLTSAHVDHQGHSDQIEILFCSVFPLQAGHSESLFSMNLDLSGDAHGSGSTRLACKNGGMDAIALPASTSHSQFPFEKTRPYTYFQYDLETLAEHQFIAIVDKAETVSYDFLIAEFSARSESRVFSNVDTQQLLSSGVHWTLPANRPMLMDINLPALESSLFSFHLSISPNNCGAETLFRPLVRQYISDVFESKFFVNVEEVDVNLHGVAPYMPPSMRAKDKQHGLSFQLWSDPTCATPLNVSLTLDIPGSFGKLWMRYRTLFATFPLVMVALVLSQQFRVYDESGLFMSFAEGLNLSLQREIPALLTFIIFIIAVMSKSSTTLEQNGELMDWFAQYRSNATESMSDYTMNNLLFGSHDPFFWFLVPVFGVICTGLCIAINYAILIVTYLFTLLLAQLMSQSKTEDSRKQANPSFAITSTKQRVITTSLLLALVATVLPYQFAYLVLCIVQIVTTIRAWRLLRENRTDYTYNFYNYSHSLLVLMIWILPINLPVLVVWVRNLAVQWLTPFSSHHNILSIVPFIFLVETAATGKLVPQVSSRLRYVTLTTLLVLAFYAAAYGVSYAYTLHHVANLFCAWLVLVLWFSGKLEIEKTIDNVVSGHDEKSKKRP</sequence>
<evidence type="ECO:0000256" key="6">
    <source>
        <dbReference type="ARBA" id="ARBA00022692"/>
    </source>
</evidence>
<dbReference type="AlphaFoldDB" id="A0A6A6UB24"/>
<dbReference type="PANTHER" id="PTHR15495">
    <property type="entry name" value="NEGATIVE REGULATOR OF VESICLE FORMATION-RELATED"/>
    <property type="match status" value="1"/>
</dbReference>
<evidence type="ECO:0000256" key="2">
    <source>
        <dbReference type="ARBA" id="ARBA00004477"/>
    </source>
</evidence>
<dbReference type="Pfam" id="PF07819">
    <property type="entry name" value="PGAP1"/>
    <property type="match status" value="1"/>
</dbReference>
<feature type="transmembrane region" description="Helical" evidence="12">
    <location>
        <begin position="933"/>
        <end position="951"/>
    </location>
</feature>
<dbReference type="GO" id="GO:0006505">
    <property type="term" value="P:GPI anchor metabolic process"/>
    <property type="evidence" value="ECO:0007669"/>
    <property type="project" value="TreeGrafter"/>
</dbReference>
<proteinExistence type="inferred from homology"/>
<evidence type="ECO:0000313" key="16">
    <source>
        <dbReference type="Proteomes" id="UP000799302"/>
    </source>
</evidence>
<evidence type="ECO:0000256" key="7">
    <source>
        <dbReference type="ARBA" id="ARBA00022801"/>
    </source>
</evidence>
<evidence type="ECO:0000256" key="1">
    <source>
        <dbReference type="ARBA" id="ARBA00003496"/>
    </source>
</evidence>
<protein>
    <recommendedName>
        <fullName evidence="4 12">GPI inositol-deacylase</fullName>
        <ecNumber evidence="12">3.1.-.-</ecNumber>
    </recommendedName>
</protein>
<comment type="subcellular location">
    <subcellularLocation>
        <location evidence="2">Endoplasmic reticulum membrane</location>
        <topology evidence="2">Multi-pass membrane protein</topology>
    </subcellularLocation>
</comment>
<feature type="transmembrane region" description="Helical" evidence="12">
    <location>
        <begin position="901"/>
        <end position="921"/>
    </location>
</feature>
<feature type="transmembrane region" description="Helical" evidence="12">
    <location>
        <begin position="782"/>
        <end position="815"/>
    </location>
</feature>
<feature type="transmembrane region" description="Helical" evidence="12">
    <location>
        <begin position="862"/>
        <end position="880"/>
    </location>
</feature>
<dbReference type="InterPro" id="IPR029058">
    <property type="entry name" value="AB_hydrolase_fold"/>
</dbReference>
<accession>A0A6A6UB24</accession>
<gene>
    <name evidence="15" type="ORF">BT63DRAFT_373829</name>
</gene>
<dbReference type="GO" id="GO:0015031">
    <property type="term" value="P:protein transport"/>
    <property type="evidence" value="ECO:0007669"/>
    <property type="project" value="UniProtKB-KW"/>
</dbReference>
<dbReference type="EC" id="3.1.-.-" evidence="12"/>
<keyword evidence="16" id="KW-1185">Reference proteome</keyword>
<reference evidence="15" key="1">
    <citation type="journal article" date="2020" name="Stud. Mycol.">
        <title>101 Dothideomycetes genomes: a test case for predicting lifestyles and emergence of pathogens.</title>
        <authorList>
            <person name="Haridas S."/>
            <person name="Albert R."/>
            <person name="Binder M."/>
            <person name="Bloem J."/>
            <person name="Labutti K."/>
            <person name="Salamov A."/>
            <person name="Andreopoulos B."/>
            <person name="Baker S."/>
            <person name="Barry K."/>
            <person name="Bills G."/>
            <person name="Bluhm B."/>
            <person name="Cannon C."/>
            <person name="Castanera R."/>
            <person name="Culley D."/>
            <person name="Daum C."/>
            <person name="Ezra D."/>
            <person name="Gonzalez J."/>
            <person name="Henrissat B."/>
            <person name="Kuo A."/>
            <person name="Liang C."/>
            <person name="Lipzen A."/>
            <person name="Lutzoni F."/>
            <person name="Magnuson J."/>
            <person name="Mondo S."/>
            <person name="Nolan M."/>
            <person name="Ohm R."/>
            <person name="Pangilinan J."/>
            <person name="Park H.-J."/>
            <person name="Ramirez L."/>
            <person name="Alfaro M."/>
            <person name="Sun H."/>
            <person name="Tritt A."/>
            <person name="Yoshinaga Y."/>
            <person name="Zwiers L.-H."/>
            <person name="Turgeon B."/>
            <person name="Goodwin S."/>
            <person name="Spatafora J."/>
            <person name="Crous P."/>
            <person name="Grigoriev I."/>
        </authorList>
    </citation>
    <scope>NUCLEOTIDE SEQUENCE</scope>
    <source>
        <strain evidence="15">CBS 115976</strain>
    </source>
</reference>
<feature type="transmembrane region" description="Helical" evidence="12">
    <location>
        <begin position="724"/>
        <end position="742"/>
    </location>
</feature>
<dbReference type="Pfam" id="PF25141">
    <property type="entry name" value="PGAP1_2nd"/>
    <property type="match status" value="1"/>
</dbReference>
<feature type="transmembrane region" description="Helical" evidence="12">
    <location>
        <begin position="963"/>
        <end position="983"/>
    </location>
</feature>
<dbReference type="FunFam" id="3.40.50.1820:FF:000056">
    <property type="entry name" value="GPI inositol-deacylase"/>
    <property type="match status" value="1"/>
</dbReference>
<keyword evidence="11 12" id="KW-0472">Membrane</keyword>
<evidence type="ECO:0000256" key="3">
    <source>
        <dbReference type="ARBA" id="ARBA00006931"/>
    </source>
</evidence>
<keyword evidence="6 12" id="KW-0812">Transmembrane</keyword>
<keyword evidence="10 12" id="KW-1133">Transmembrane helix</keyword>
<evidence type="ECO:0000256" key="9">
    <source>
        <dbReference type="ARBA" id="ARBA00022927"/>
    </source>
</evidence>
<dbReference type="InterPro" id="IPR056824">
    <property type="entry name" value="PGAP1_TMD"/>
</dbReference>
<evidence type="ECO:0000256" key="4">
    <source>
        <dbReference type="ARBA" id="ARBA00015856"/>
    </source>
</evidence>
<keyword evidence="9 12" id="KW-0653">Protein transport</keyword>
<feature type="transmembrane region" description="Helical" evidence="12">
    <location>
        <begin position="683"/>
        <end position="703"/>
    </location>
</feature>
<keyword evidence="8 12" id="KW-0256">Endoplasmic reticulum</keyword>
<feature type="domain" description="GPI inositol-deacylase PGAP1-like alpha/beta" evidence="13">
    <location>
        <begin position="87"/>
        <end position="330"/>
    </location>
</feature>
<evidence type="ECO:0000313" key="15">
    <source>
        <dbReference type="EMBL" id="KAF2668816.1"/>
    </source>
</evidence>
<keyword evidence="7 12" id="KW-0378">Hydrolase</keyword>
<dbReference type="OrthoDB" id="348976at2759"/>
<dbReference type="InterPro" id="IPR012908">
    <property type="entry name" value="PGAP1-ab_dom-like"/>
</dbReference>